<reference evidence="1" key="1">
    <citation type="submission" date="2019-06" db="EMBL/GenBank/DDBJ databases">
        <authorList>
            <person name="Zheng W."/>
        </authorList>
    </citation>
    <scope>NUCLEOTIDE SEQUENCE</scope>
    <source>
        <strain evidence="1">QDHG01</strain>
    </source>
</reference>
<name>A0A8J8NNL2_HALGN</name>
<sequence length="224" mass="25441">MHQQLGKIGTIFIPSNSHPHLGFLLLLFTVIFTVQRVLQSLPDSEVRSTVHKQVSTISFLGILLKTVDEIKLSLNITDVFGLSCFNQGVNQTAIFASFSIVLFSQTPCKMNTLYLQPGLTDSVYAFGLNKHTYLRQQVLNPKFRQKLFPLNSPYPQCLLSPFPSHQPFAHVIISMILFYFEYLMNQLSTELFSIFPFILCRSLNKKFPSDACTKGSYFPLNFGN</sequence>
<comment type="caution">
    <text evidence="1">The sequence shown here is derived from an EMBL/GenBank/DDBJ whole genome shotgun (WGS) entry which is preliminary data.</text>
</comment>
<dbReference type="Proteomes" id="UP000785679">
    <property type="component" value="Unassembled WGS sequence"/>
</dbReference>
<protein>
    <submittedName>
        <fullName evidence="1">Uncharacterized protein</fullName>
    </submittedName>
</protein>
<proteinExistence type="predicted"/>
<evidence type="ECO:0000313" key="1">
    <source>
        <dbReference type="EMBL" id="TNV77380.1"/>
    </source>
</evidence>
<accession>A0A8J8NNL2</accession>
<dbReference type="EMBL" id="RRYP01012011">
    <property type="protein sequence ID" value="TNV77380.1"/>
    <property type="molecule type" value="Genomic_DNA"/>
</dbReference>
<gene>
    <name evidence="1" type="ORF">FGO68_gene7227</name>
</gene>
<dbReference type="AlphaFoldDB" id="A0A8J8NNL2"/>
<organism evidence="1 2">
    <name type="scientific">Halteria grandinella</name>
    <dbReference type="NCBI Taxonomy" id="5974"/>
    <lineage>
        <taxon>Eukaryota</taxon>
        <taxon>Sar</taxon>
        <taxon>Alveolata</taxon>
        <taxon>Ciliophora</taxon>
        <taxon>Intramacronucleata</taxon>
        <taxon>Spirotrichea</taxon>
        <taxon>Stichotrichia</taxon>
        <taxon>Sporadotrichida</taxon>
        <taxon>Halteriidae</taxon>
        <taxon>Halteria</taxon>
    </lineage>
</organism>
<keyword evidence="2" id="KW-1185">Reference proteome</keyword>
<evidence type="ECO:0000313" key="2">
    <source>
        <dbReference type="Proteomes" id="UP000785679"/>
    </source>
</evidence>